<accession>A0A1A9WSX5</accession>
<reference evidence="2" key="2">
    <citation type="submission" date="2020-05" db="UniProtKB">
        <authorList>
            <consortium name="EnsemblMetazoa"/>
        </authorList>
    </citation>
    <scope>IDENTIFICATION</scope>
    <source>
        <strain evidence="2">IAEA</strain>
    </source>
</reference>
<evidence type="ECO:0000313" key="3">
    <source>
        <dbReference type="Proteomes" id="UP000091820"/>
    </source>
</evidence>
<dbReference type="SUPFAM" id="SSF57850">
    <property type="entry name" value="RING/U-box"/>
    <property type="match status" value="1"/>
</dbReference>
<dbReference type="GO" id="GO:0005634">
    <property type="term" value="C:nucleus"/>
    <property type="evidence" value="ECO:0007669"/>
    <property type="project" value="TreeGrafter"/>
</dbReference>
<dbReference type="InterPro" id="IPR039338">
    <property type="entry name" value="ZFTRAF1"/>
</dbReference>
<protein>
    <recommendedName>
        <fullName evidence="4">TRAF-type domain-containing protein</fullName>
    </recommendedName>
</protein>
<reference evidence="3" key="1">
    <citation type="submission" date="2014-03" db="EMBL/GenBank/DDBJ databases">
        <authorList>
            <person name="Aksoy S."/>
            <person name="Warren W."/>
            <person name="Wilson R.K."/>
        </authorList>
    </citation>
    <scope>NUCLEOTIDE SEQUENCE [LARGE SCALE GENOMIC DNA]</scope>
    <source>
        <strain evidence="3">IAEA</strain>
    </source>
</reference>
<dbReference type="Proteomes" id="UP000091820">
    <property type="component" value="Unassembled WGS sequence"/>
</dbReference>
<evidence type="ECO:0000256" key="1">
    <source>
        <dbReference type="ARBA" id="ARBA00022723"/>
    </source>
</evidence>
<dbReference type="PANTHER" id="PTHR23059:SF4">
    <property type="entry name" value="ZINC FINGER TRAF-TYPE-CONTAINING PROTEIN 1"/>
    <property type="match status" value="1"/>
</dbReference>
<keyword evidence="3" id="KW-1185">Reference proteome</keyword>
<dbReference type="AlphaFoldDB" id="A0A1A9WSX5"/>
<name>A0A1A9WSX5_9MUSC</name>
<dbReference type="SUPFAM" id="SSF49599">
    <property type="entry name" value="TRAF domain-like"/>
    <property type="match status" value="1"/>
</dbReference>
<proteinExistence type="predicted"/>
<dbReference type="PANTHER" id="PTHR23059">
    <property type="entry name" value="CYSTEINE AND HISTIDINE-RICH PROTEIN 1"/>
    <property type="match status" value="1"/>
</dbReference>
<dbReference type="Gene3D" id="3.30.40.10">
    <property type="entry name" value="Zinc/RING finger domain, C3HC4 (zinc finger)"/>
    <property type="match status" value="1"/>
</dbReference>
<dbReference type="InterPro" id="IPR013083">
    <property type="entry name" value="Znf_RING/FYVE/PHD"/>
</dbReference>
<sequence>MKVECRRGHLMCGSCFYDLLADARLRNMFPTCPTCEADISMSKVFRNLTAEEVTSELPRECQYCSEKFVYKLLDRHEREECEKRPAHCRYSLIGCPWLGPWVAASEHEGKCLYVTKSIPEIMNALDELRNKSENENNMYTDALNLLHHKHVTFVELRFKPNRDDYSQLYFETSTFSAFGQEWVLDATVNDIEGDPDRSFQRFIMYQLSLKTEICSEMEISFSIMKSPHSSIRMTPRTYKHIFSQHNTASGYKDLPLVDSDECNRLLANCDFKIRFFMSARLI</sequence>
<evidence type="ECO:0008006" key="4">
    <source>
        <dbReference type="Google" id="ProtNLM"/>
    </source>
</evidence>
<dbReference type="STRING" id="37001.A0A1A9WSX5"/>
<dbReference type="GO" id="GO:0046872">
    <property type="term" value="F:metal ion binding"/>
    <property type="evidence" value="ECO:0007669"/>
    <property type="project" value="UniProtKB-KW"/>
</dbReference>
<organism evidence="2 3">
    <name type="scientific">Glossina brevipalpis</name>
    <dbReference type="NCBI Taxonomy" id="37001"/>
    <lineage>
        <taxon>Eukaryota</taxon>
        <taxon>Metazoa</taxon>
        <taxon>Ecdysozoa</taxon>
        <taxon>Arthropoda</taxon>
        <taxon>Hexapoda</taxon>
        <taxon>Insecta</taxon>
        <taxon>Pterygota</taxon>
        <taxon>Neoptera</taxon>
        <taxon>Endopterygota</taxon>
        <taxon>Diptera</taxon>
        <taxon>Brachycera</taxon>
        <taxon>Muscomorpha</taxon>
        <taxon>Hippoboscoidea</taxon>
        <taxon>Glossinidae</taxon>
        <taxon>Glossina</taxon>
    </lineage>
</organism>
<dbReference type="EnsemblMetazoa" id="GBRI030837-RA">
    <property type="protein sequence ID" value="GBRI030837-PA"/>
    <property type="gene ID" value="GBRI030837"/>
</dbReference>
<keyword evidence="1" id="KW-0479">Metal-binding</keyword>
<dbReference type="VEuPathDB" id="VectorBase:GBRI030837"/>
<evidence type="ECO:0000313" key="2">
    <source>
        <dbReference type="EnsemblMetazoa" id="GBRI030837-PA"/>
    </source>
</evidence>